<organism evidence="3 4">
    <name type="scientific">Streptomyces hazeniae</name>
    <dbReference type="NCBI Taxonomy" id="3075538"/>
    <lineage>
        <taxon>Bacteria</taxon>
        <taxon>Bacillati</taxon>
        <taxon>Actinomycetota</taxon>
        <taxon>Actinomycetes</taxon>
        <taxon>Kitasatosporales</taxon>
        <taxon>Streptomycetaceae</taxon>
        <taxon>Streptomyces</taxon>
    </lineage>
</organism>
<dbReference type="RefSeq" id="WP_311672815.1">
    <property type="nucleotide sequence ID" value="NZ_JAVREQ010000006.1"/>
</dbReference>
<protein>
    <submittedName>
        <fullName evidence="3">Penicillin-binding transpeptidase domain-containing protein</fullName>
    </submittedName>
</protein>
<dbReference type="Gene3D" id="3.40.710.10">
    <property type="entry name" value="DD-peptidase/beta-lactamase superfamily"/>
    <property type="match status" value="1"/>
</dbReference>
<evidence type="ECO:0000259" key="2">
    <source>
        <dbReference type="Pfam" id="PF21922"/>
    </source>
</evidence>
<feature type="domain" description="Penicillin binding protein A dimerisation" evidence="2">
    <location>
        <begin position="52"/>
        <end position="136"/>
    </location>
</feature>
<proteinExistence type="predicted"/>
<dbReference type="InterPro" id="IPR054120">
    <property type="entry name" value="PBPA_dimer"/>
</dbReference>
<dbReference type="PANTHER" id="PTHR30627:SF24">
    <property type="entry name" value="PENICILLIN-BINDING PROTEIN 4B"/>
    <property type="match status" value="1"/>
</dbReference>
<dbReference type="PANTHER" id="PTHR30627">
    <property type="entry name" value="PEPTIDOGLYCAN D,D-TRANSPEPTIDASE"/>
    <property type="match status" value="1"/>
</dbReference>
<gene>
    <name evidence="3" type="ORF">RM572_09470</name>
</gene>
<dbReference type="InterPro" id="IPR050515">
    <property type="entry name" value="Beta-lactam/transpept"/>
</dbReference>
<dbReference type="InterPro" id="IPR012338">
    <property type="entry name" value="Beta-lactam/transpept-like"/>
</dbReference>
<dbReference type="Gene3D" id="3.90.1310.10">
    <property type="entry name" value="Penicillin-binding protein 2a (Domain 2)"/>
    <property type="match status" value="1"/>
</dbReference>
<dbReference type="Proteomes" id="UP001183414">
    <property type="component" value="Unassembled WGS sequence"/>
</dbReference>
<sequence>MNKPLRRIAIFAGVLIFALLARANWLQFVQADELQSDDNNRRGLIARYSQPRGDIFAADGTPLTGSTKTEASDFAYKRTYKNGEMWAPVTGFSAQIYGETLLEGVYDEFLTGTDDRLFFDRTIGMLTGEQPGGGNVTTTLMPSAQKAAFDGLQGKEGAAVAIDPQTGEILALANTPSYDPSKIAGMSEEDQQTWTSLQKENNPSQPMLNRALRQTYPPGSTFKLVTAAAALESGRYTLDGKTDSPSPYNAPISGNELPNWSETIPCKNASIRVALQYSCNNVFAKISEELGNEEMKEAAEKFGFNEQQFVPVRAVASGFPQAEPDLNAYAGIGQGSVTSTPLQMAMVTAAIANDGALMQPYMVDKLRSPDLDIIEETKPEELSEPMSGATAQKLQEGMETVVSEGTGESAQIPGYTVGGKTGTAQRGVGNSEKPYAWFVSYAKDQNGESPVAVAVVIESSDTVRDEIGGSTLAAPVAKAVMEAVLEEKP</sequence>
<accession>A0ABU2NPU3</accession>
<reference evidence="4" key="1">
    <citation type="submission" date="2023-07" db="EMBL/GenBank/DDBJ databases">
        <title>30 novel species of actinomycetes from the DSMZ collection.</title>
        <authorList>
            <person name="Nouioui I."/>
        </authorList>
    </citation>
    <scope>NUCLEOTIDE SEQUENCE [LARGE SCALE GENOMIC DNA]</scope>
    <source>
        <strain evidence="4">DSM 42041</strain>
    </source>
</reference>
<dbReference type="EMBL" id="JAVREQ010000006">
    <property type="protein sequence ID" value="MDT0378999.1"/>
    <property type="molecule type" value="Genomic_DNA"/>
</dbReference>
<comment type="caution">
    <text evidence="3">The sequence shown here is derived from an EMBL/GenBank/DDBJ whole genome shotgun (WGS) entry which is preliminary data.</text>
</comment>
<dbReference type="Pfam" id="PF21922">
    <property type="entry name" value="PBP_dimer_2"/>
    <property type="match status" value="1"/>
</dbReference>
<dbReference type="InterPro" id="IPR001460">
    <property type="entry name" value="PCN-bd_Tpept"/>
</dbReference>
<evidence type="ECO:0000259" key="1">
    <source>
        <dbReference type="Pfam" id="PF00905"/>
    </source>
</evidence>
<dbReference type="SUPFAM" id="SSF56601">
    <property type="entry name" value="beta-lactamase/transpeptidase-like"/>
    <property type="match status" value="1"/>
</dbReference>
<evidence type="ECO:0000313" key="4">
    <source>
        <dbReference type="Proteomes" id="UP001183414"/>
    </source>
</evidence>
<evidence type="ECO:0000313" key="3">
    <source>
        <dbReference type="EMBL" id="MDT0378999.1"/>
    </source>
</evidence>
<dbReference type="Pfam" id="PF00905">
    <property type="entry name" value="Transpeptidase"/>
    <property type="match status" value="1"/>
</dbReference>
<keyword evidence="4" id="KW-1185">Reference proteome</keyword>
<feature type="domain" description="Penicillin-binding protein transpeptidase" evidence="1">
    <location>
        <begin position="157"/>
        <end position="482"/>
    </location>
</feature>
<name>A0ABU2NPU3_9ACTN</name>